<keyword evidence="2" id="KW-1185">Reference proteome</keyword>
<dbReference type="OrthoDB" id="73988at2"/>
<accession>A0A511N274</accession>
<dbReference type="RefSeq" id="WP_146884411.1">
    <property type="nucleotide sequence ID" value="NZ_BJXB01000008.1"/>
</dbReference>
<gene>
    <name evidence="1" type="ORF">DC3_22420</name>
</gene>
<sequence length="487" mass="55831">MSVTAAWETLKKQVLLGTARQSDAPALPEGLPFAEGTPETQALHALAALGTYLRVGRETRSAPTQHTEAAAPEVLAECSPAAASLLQMVQATSDLLFPEALDLLQKRRWRVPHALLPRLFEAATFDTELRPHLEKVMGERGNWLSHQNPRWKWAVQVQGSTRVWEEGLPQERRKHLENLRQTDPAQARSLLEESWKQEKAADREHFLKSLEIGLSAEDEPFLAQALQDRSKGVREAAADLLACLPDSAYQKRMQDRATTLLVKKPVKLSVLKKMQGHADFVLDVQLPDALPEDWKLDGIQEKSQIYGLGDKGYWLVQVVQKVNPDFWTRHFALSAKDFWELAAQNKDWGKHLLPAFTEAAKMNRNLDWLDVIQAYTGTLMLEFYPATQHERLLRDWMSKDRLPDVAVLRSHRPWTADLSLQVLHVYSKQLKNLNTNNYSRQYELERYLHQMALYLHPETLQQAVMAHPSYGQVEHLIDLRIRMHREI</sequence>
<organism evidence="1 2">
    <name type="scientific">Deinococcus cellulosilyticus (strain DSM 18568 / NBRC 106333 / KACC 11606 / 5516J-15)</name>
    <dbReference type="NCBI Taxonomy" id="1223518"/>
    <lineage>
        <taxon>Bacteria</taxon>
        <taxon>Thermotogati</taxon>
        <taxon>Deinococcota</taxon>
        <taxon>Deinococci</taxon>
        <taxon>Deinococcales</taxon>
        <taxon>Deinococcaceae</taxon>
        <taxon>Deinococcus</taxon>
    </lineage>
</organism>
<evidence type="ECO:0000313" key="1">
    <source>
        <dbReference type="EMBL" id="GEM46607.1"/>
    </source>
</evidence>
<evidence type="ECO:0000313" key="2">
    <source>
        <dbReference type="Proteomes" id="UP000321306"/>
    </source>
</evidence>
<dbReference type="Proteomes" id="UP000321306">
    <property type="component" value="Unassembled WGS sequence"/>
</dbReference>
<dbReference type="AlphaFoldDB" id="A0A511N274"/>
<comment type="caution">
    <text evidence="1">The sequence shown here is derived from an EMBL/GenBank/DDBJ whole genome shotgun (WGS) entry which is preliminary data.</text>
</comment>
<dbReference type="Pfam" id="PF18944">
    <property type="entry name" value="DUF5691"/>
    <property type="match status" value="1"/>
</dbReference>
<protein>
    <submittedName>
        <fullName evidence="1">Uncharacterized protein</fullName>
    </submittedName>
</protein>
<dbReference type="EMBL" id="BJXB01000008">
    <property type="protein sequence ID" value="GEM46607.1"/>
    <property type="molecule type" value="Genomic_DNA"/>
</dbReference>
<proteinExistence type="predicted"/>
<dbReference type="InterPro" id="IPR043746">
    <property type="entry name" value="DUF5691"/>
</dbReference>
<reference evidence="1 2" key="1">
    <citation type="submission" date="2019-07" db="EMBL/GenBank/DDBJ databases">
        <title>Whole genome shotgun sequence of Deinococcus cellulosilyticus NBRC 106333.</title>
        <authorList>
            <person name="Hosoyama A."/>
            <person name="Uohara A."/>
            <person name="Ohji S."/>
            <person name="Ichikawa N."/>
        </authorList>
    </citation>
    <scope>NUCLEOTIDE SEQUENCE [LARGE SCALE GENOMIC DNA]</scope>
    <source>
        <strain evidence="1 2">NBRC 106333</strain>
    </source>
</reference>
<name>A0A511N274_DEIC1</name>